<name>A0A4Z2GQX7_9TELE</name>
<gene>
    <name evidence="2" type="ORF">EYF80_034066</name>
</gene>
<feature type="region of interest" description="Disordered" evidence="1">
    <location>
        <begin position="1"/>
        <end position="42"/>
    </location>
</feature>
<comment type="caution">
    <text evidence="2">The sequence shown here is derived from an EMBL/GenBank/DDBJ whole genome shotgun (WGS) entry which is preliminary data.</text>
</comment>
<dbReference type="EMBL" id="SRLO01000448">
    <property type="protein sequence ID" value="TNN55701.1"/>
    <property type="molecule type" value="Genomic_DNA"/>
</dbReference>
<evidence type="ECO:0000313" key="2">
    <source>
        <dbReference type="EMBL" id="TNN55701.1"/>
    </source>
</evidence>
<dbReference type="Proteomes" id="UP000314294">
    <property type="component" value="Unassembled WGS sequence"/>
</dbReference>
<feature type="compositionally biased region" description="Low complexity" evidence="1">
    <location>
        <begin position="28"/>
        <end position="42"/>
    </location>
</feature>
<dbReference type="AlphaFoldDB" id="A0A4Z2GQX7"/>
<sequence length="62" mass="6654">MTNGSGNAAHSAGSLRGRRGSPTRDRPTNTQQTTTRRSVRVTSVDSTLLLQSLSPRRAFNLG</sequence>
<protein>
    <submittedName>
        <fullName evidence="2">Uncharacterized protein</fullName>
    </submittedName>
</protein>
<proteinExistence type="predicted"/>
<reference evidence="2 3" key="1">
    <citation type="submission" date="2019-03" db="EMBL/GenBank/DDBJ databases">
        <title>First draft genome of Liparis tanakae, snailfish: a comprehensive survey of snailfish specific genes.</title>
        <authorList>
            <person name="Kim W."/>
            <person name="Song I."/>
            <person name="Jeong J.-H."/>
            <person name="Kim D."/>
            <person name="Kim S."/>
            <person name="Ryu S."/>
            <person name="Song J.Y."/>
            <person name="Lee S.K."/>
        </authorList>
    </citation>
    <scope>NUCLEOTIDE SEQUENCE [LARGE SCALE GENOMIC DNA]</scope>
    <source>
        <tissue evidence="2">Muscle</tissue>
    </source>
</reference>
<evidence type="ECO:0000256" key="1">
    <source>
        <dbReference type="SAM" id="MobiDB-lite"/>
    </source>
</evidence>
<accession>A0A4Z2GQX7</accession>
<organism evidence="2 3">
    <name type="scientific">Liparis tanakae</name>
    <name type="common">Tanaka's snailfish</name>
    <dbReference type="NCBI Taxonomy" id="230148"/>
    <lineage>
        <taxon>Eukaryota</taxon>
        <taxon>Metazoa</taxon>
        <taxon>Chordata</taxon>
        <taxon>Craniata</taxon>
        <taxon>Vertebrata</taxon>
        <taxon>Euteleostomi</taxon>
        <taxon>Actinopterygii</taxon>
        <taxon>Neopterygii</taxon>
        <taxon>Teleostei</taxon>
        <taxon>Neoteleostei</taxon>
        <taxon>Acanthomorphata</taxon>
        <taxon>Eupercaria</taxon>
        <taxon>Perciformes</taxon>
        <taxon>Cottioidei</taxon>
        <taxon>Cottales</taxon>
        <taxon>Liparidae</taxon>
        <taxon>Liparis</taxon>
    </lineage>
</organism>
<keyword evidence="3" id="KW-1185">Reference proteome</keyword>
<evidence type="ECO:0000313" key="3">
    <source>
        <dbReference type="Proteomes" id="UP000314294"/>
    </source>
</evidence>